<proteinExistence type="predicted"/>
<evidence type="ECO:0000313" key="1">
    <source>
        <dbReference type="EMBL" id="KAK4084205.1"/>
    </source>
</evidence>
<evidence type="ECO:0000313" key="2">
    <source>
        <dbReference type="Proteomes" id="UP001287286"/>
    </source>
</evidence>
<accession>A0ABR0BMT5</accession>
<reference evidence="1 2" key="1">
    <citation type="journal article" date="2024" name="Microbiol. Resour. Announc.">
        <title>Genome annotations for the ascomycete fungi Trichoderma harzianum, Trichoderma aggressivum, and Purpureocillium lilacinum.</title>
        <authorList>
            <person name="Beijen E.P.W."/>
            <person name="Ohm R.A."/>
        </authorList>
    </citation>
    <scope>NUCLEOTIDE SEQUENCE [LARGE SCALE GENOMIC DNA]</scope>
    <source>
        <strain evidence="1 2">CBS 150709</strain>
    </source>
</reference>
<dbReference type="EMBL" id="JAWRVI010000052">
    <property type="protein sequence ID" value="KAK4084205.1"/>
    <property type="molecule type" value="Genomic_DNA"/>
</dbReference>
<dbReference type="Proteomes" id="UP001287286">
    <property type="component" value="Unassembled WGS sequence"/>
</dbReference>
<protein>
    <submittedName>
        <fullName evidence="1">Uncharacterized protein</fullName>
    </submittedName>
</protein>
<keyword evidence="2" id="KW-1185">Reference proteome</keyword>
<gene>
    <name evidence="1" type="ORF">Purlil1_10388</name>
</gene>
<comment type="caution">
    <text evidence="1">The sequence shown here is derived from an EMBL/GenBank/DDBJ whole genome shotgun (WGS) entry which is preliminary data.</text>
</comment>
<name>A0ABR0BMT5_PURLI</name>
<organism evidence="1 2">
    <name type="scientific">Purpureocillium lilacinum</name>
    <name type="common">Paecilomyces lilacinus</name>
    <dbReference type="NCBI Taxonomy" id="33203"/>
    <lineage>
        <taxon>Eukaryota</taxon>
        <taxon>Fungi</taxon>
        <taxon>Dikarya</taxon>
        <taxon>Ascomycota</taxon>
        <taxon>Pezizomycotina</taxon>
        <taxon>Sordariomycetes</taxon>
        <taxon>Hypocreomycetidae</taxon>
        <taxon>Hypocreales</taxon>
        <taxon>Ophiocordycipitaceae</taxon>
        <taxon>Purpureocillium</taxon>
    </lineage>
</organism>
<sequence length="282" mass="30555">MTHGCDDGRVTCPGHCSSSALARPLAEALVAGHALSTLSTLSLDSALAGCFTPPARLGQGRALTGNQAVRPSCHGLFTSPDGGSKYRRCRLAAWQSTAARATVSFDSQPASSKRGGLETIKSRASGWSDRIGRPSTHCLAREVTTRVTPWHGHQSNAYIIHVSQTTLSLVAVRSPTLPAMLESRWLYFDFVPLACTGSLPSRPQASTPSVDTFLRDGPHDSCQLRTASFVTITYSLDRPRVSRWDAVDVTTQRRGYPALERTCSIRWLVPKASELRALCPHR</sequence>